<evidence type="ECO:0000256" key="2">
    <source>
        <dbReference type="ARBA" id="ARBA00011955"/>
    </source>
</evidence>
<protein>
    <recommendedName>
        <fullName evidence="3">FAD:protein FMN transferase</fullName>
        <ecNumber evidence="2">2.7.1.180</ecNumber>
    </recommendedName>
    <alternativeName>
        <fullName evidence="9">Flavin transferase</fullName>
    </alternativeName>
</protein>
<dbReference type="PANTHER" id="PTHR30040">
    <property type="entry name" value="THIAMINE BIOSYNTHESIS LIPOPROTEIN APBE"/>
    <property type="match status" value="1"/>
</dbReference>
<evidence type="ECO:0000256" key="4">
    <source>
        <dbReference type="ARBA" id="ARBA00022630"/>
    </source>
</evidence>
<comment type="cofactor">
    <cofactor evidence="1">
        <name>Mg(2+)</name>
        <dbReference type="ChEBI" id="CHEBI:18420"/>
    </cofactor>
</comment>
<comment type="catalytic activity">
    <reaction evidence="10">
        <text>L-threonyl-[protein] + FAD = FMN-L-threonyl-[protein] + AMP + H(+)</text>
        <dbReference type="Rhea" id="RHEA:36847"/>
        <dbReference type="Rhea" id="RHEA-COMP:11060"/>
        <dbReference type="Rhea" id="RHEA-COMP:11061"/>
        <dbReference type="ChEBI" id="CHEBI:15378"/>
        <dbReference type="ChEBI" id="CHEBI:30013"/>
        <dbReference type="ChEBI" id="CHEBI:57692"/>
        <dbReference type="ChEBI" id="CHEBI:74257"/>
        <dbReference type="ChEBI" id="CHEBI:456215"/>
        <dbReference type="EC" id="2.7.1.180"/>
    </reaction>
</comment>
<sequence>MPRAETRFEAIGTRWCVETAAPLADATLDRVRGVVDAYDLVWSRFRADSVVSAMARDGGTYALPGHAAELLDLYDVLEDRTDGAMTPLVGRSLEHLGYDATYRLRPAGAPLPAPRGVRTRDVVTCARRDEGALTVTAMRPVLLDVGAAGKGQLVDLVAAELRACGVGEYVVDAGGDMVHRGPDVVRVGLQVPGDPGRVLGAVDLRDAALCASAVDRRSWGDGLHHVLDARTGAPVGGVVATWVVGERAMVADGLATALFLADPDVLQGVAEHTYVQLRADGSARVALALPGRLFGTGQD</sequence>
<keyword evidence="6" id="KW-0479">Metal-binding</keyword>
<keyword evidence="7" id="KW-0274">FAD</keyword>
<dbReference type="InterPro" id="IPR024932">
    <property type="entry name" value="ApbE"/>
</dbReference>
<gene>
    <name evidence="11" type="ORF">H9657_07855</name>
</gene>
<comment type="caution">
    <text evidence="11">The sequence shown here is derived from an EMBL/GenBank/DDBJ whole genome shotgun (WGS) entry which is preliminary data.</text>
</comment>
<reference evidence="11 12" key="1">
    <citation type="submission" date="2020-08" db="EMBL/GenBank/DDBJ databases">
        <title>A Genomic Blueprint of the Chicken Gut Microbiome.</title>
        <authorList>
            <person name="Gilroy R."/>
            <person name="Ravi A."/>
            <person name="Getino M."/>
            <person name="Pursley I."/>
            <person name="Horton D.L."/>
            <person name="Alikhan N.-F."/>
            <person name="Baker D."/>
            <person name="Gharbi K."/>
            <person name="Hall N."/>
            <person name="Watson M."/>
            <person name="Adriaenssens E.M."/>
            <person name="Foster-Nyarko E."/>
            <person name="Jarju S."/>
            <person name="Secka A."/>
            <person name="Antonio M."/>
            <person name="Oren A."/>
            <person name="Chaudhuri R."/>
            <person name="La Ragione R.M."/>
            <person name="Hildebrand F."/>
            <person name="Pallen M.J."/>
        </authorList>
    </citation>
    <scope>NUCLEOTIDE SEQUENCE [LARGE SCALE GENOMIC DNA]</scope>
    <source>
        <strain evidence="11 12">Sa3CUA2</strain>
    </source>
</reference>
<dbReference type="InterPro" id="IPR003374">
    <property type="entry name" value="ApbE-like_sf"/>
</dbReference>
<evidence type="ECO:0000256" key="10">
    <source>
        <dbReference type="ARBA" id="ARBA00048540"/>
    </source>
</evidence>
<dbReference type="Pfam" id="PF02424">
    <property type="entry name" value="ApbE"/>
    <property type="match status" value="1"/>
</dbReference>
<keyword evidence="4" id="KW-0285">Flavoprotein</keyword>
<dbReference type="GO" id="GO:0016740">
    <property type="term" value="F:transferase activity"/>
    <property type="evidence" value="ECO:0007669"/>
    <property type="project" value="UniProtKB-KW"/>
</dbReference>
<evidence type="ECO:0000256" key="7">
    <source>
        <dbReference type="ARBA" id="ARBA00022827"/>
    </source>
</evidence>
<organism evidence="11 12">
    <name type="scientific">Cellulomonas avistercoris</name>
    <dbReference type="NCBI Taxonomy" id="2762242"/>
    <lineage>
        <taxon>Bacteria</taxon>
        <taxon>Bacillati</taxon>
        <taxon>Actinomycetota</taxon>
        <taxon>Actinomycetes</taxon>
        <taxon>Micrococcales</taxon>
        <taxon>Cellulomonadaceae</taxon>
        <taxon>Cellulomonas</taxon>
    </lineage>
</organism>
<keyword evidence="12" id="KW-1185">Reference proteome</keyword>
<dbReference type="SUPFAM" id="SSF143631">
    <property type="entry name" value="ApbE-like"/>
    <property type="match status" value="1"/>
</dbReference>
<evidence type="ECO:0000256" key="5">
    <source>
        <dbReference type="ARBA" id="ARBA00022679"/>
    </source>
</evidence>
<keyword evidence="8" id="KW-0460">Magnesium</keyword>
<evidence type="ECO:0000313" key="11">
    <source>
        <dbReference type="EMBL" id="MBD7918190.1"/>
    </source>
</evidence>
<dbReference type="EC" id="2.7.1.180" evidence="2"/>
<name>A0ABR8QCR7_9CELL</name>
<dbReference type="RefSeq" id="WP_191782093.1">
    <property type="nucleotide sequence ID" value="NZ_JACSQV010000005.1"/>
</dbReference>
<dbReference type="Proteomes" id="UP000604241">
    <property type="component" value="Unassembled WGS sequence"/>
</dbReference>
<evidence type="ECO:0000256" key="9">
    <source>
        <dbReference type="ARBA" id="ARBA00031306"/>
    </source>
</evidence>
<keyword evidence="5 11" id="KW-0808">Transferase</keyword>
<evidence type="ECO:0000256" key="3">
    <source>
        <dbReference type="ARBA" id="ARBA00016337"/>
    </source>
</evidence>
<evidence type="ECO:0000256" key="6">
    <source>
        <dbReference type="ARBA" id="ARBA00022723"/>
    </source>
</evidence>
<evidence type="ECO:0000313" key="12">
    <source>
        <dbReference type="Proteomes" id="UP000604241"/>
    </source>
</evidence>
<dbReference type="Gene3D" id="3.10.520.10">
    <property type="entry name" value="ApbE-like domains"/>
    <property type="match status" value="1"/>
</dbReference>
<accession>A0ABR8QCR7</accession>
<evidence type="ECO:0000256" key="1">
    <source>
        <dbReference type="ARBA" id="ARBA00001946"/>
    </source>
</evidence>
<evidence type="ECO:0000256" key="8">
    <source>
        <dbReference type="ARBA" id="ARBA00022842"/>
    </source>
</evidence>
<dbReference type="PANTHER" id="PTHR30040:SF2">
    <property type="entry name" value="FAD:PROTEIN FMN TRANSFERASE"/>
    <property type="match status" value="1"/>
</dbReference>
<proteinExistence type="predicted"/>
<dbReference type="EMBL" id="JACSQV010000005">
    <property type="protein sequence ID" value="MBD7918190.1"/>
    <property type="molecule type" value="Genomic_DNA"/>
</dbReference>